<dbReference type="InterPro" id="IPR050167">
    <property type="entry name" value="Ser_Thr_protein_kinase"/>
</dbReference>
<proteinExistence type="predicted"/>
<dbReference type="Gene3D" id="1.10.510.10">
    <property type="entry name" value="Transferase(Phosphotransferase) domain 1"/>
    <property type="match status" value="1"/>
</dbReference>
<dbReference type="InterPro" id="IPR036537">
    <property type="entry name" value="Adaptor_Cbl_N_dom_sf"/>
</dbReference>
<dbReference type="Pfam" id="PF08238">
    <property type="entry name" value="Sel1"/>
    <property type="match status" value="2"/>
</dbReference>
<feature type="domain" description="Protein kinase" evidence="1">
    <location>
        <begin position="212"/>
        <end position="493"/>
    </location>
</feature>
<gene>
    <name evidence="2" type="ORF">Glove_8g21</name>
</gene>
<dbReference type="InterPro" id="IPR000719">
    <property type="entry name" value="Prot_kinase_dom"/>
</dbReference>
<dbReference type="Pfam" id="PF07714">
    <property type="entry name" value="PK_Tyr_Ser-Thr"/>
    <property type="match status" value="1"/>
</dbReference>
<name>A0A397JQB1_9GLOM</name>
<dbReference type="GO" id="GO:0005737">
    <property type="term" value="C:cytoplasm"/>
    <property type="evidence" value="ECO:0007669"/>
    <property type="project" value="TreeGrafter"/>
</dbReference>
<dbReference type="CDD" id="cd21037">
    <property type="entry name" value="MLKL_NTD"/>
    <property type="match status" value="1"/>
</dbReference>
<dbReference type="GO" id="GO:0007166">
    <property type="term" value="P:cell surface receptor signaling pathway"/>
    <property type="evidence" value="ECO:0007669"/>
    <property type="project" value="InterPro"/>
</dbReference>
<reference evidence="2 3" key="1">
    <citation type="submission" date="2018-08" db="EMBL/GenBank/DDBJ databases">
        <title>Genome and evolution of the arbuscular mycorrhizal fungus Diversispora epigaea (formerly Glomus versiforme) and its bacterial endosymbionts.</title>
        <authorList>
            <person name="Sun X."/>
            <person name="Fei Z."/>
            <person name="Harrison M."/>
        </authorList>
    </citation>
    <scope>NUCLEOTIDE SEQUENCE [LARGE SCALE GENOMIC DNA]</scope>
    <source>
        <strain evidence="2 3">IT104</strain>
    </source>
</reference>
<dbReference type="InterPro" id="IPR059179">
    <property type="entry name" value="MLKL-like_MCAfunc"/>
</dbReference>
<dbReference type="InterPro" id="IPR006597">
    <property type="entry name" value="Sel1-like"/>
</dbReference>
<evidence type="ECO:0000259" key="1">
    <source>
        <dbReference type="PROSITE" id="PS50011"/>
    </source>
</evidence>
<protein>
    <recommendedName>
        <fullName evidence="1">Protein kinase domain-containing protein</fullName>
    </recommendedName>
</protein>
<dbReference type="SMART" id="SM00671">
    <property type="entry name" value="SEL1"/>
    <property type="match status" value="2"/>
</dbReference>
<evidence type="ECO:0000313" key="3">
    <source>
        <dbReference type="Proteomes" id="UP000266861"/>
    </source>
</evidence>
<dbReference type="InterPro" id="IPR011009">
    <property type="entry name" value="Kinase-like_dom_sf"/>
</dbReference>
<dbReference type="InterPro" id="IPR001245">
    <property type="entry name" value="Ser-Thr/Tyr_kinase_cat_dom"/>
</dbReference>
<sequence length="708" mass="81352">MSKKKNESGENCLIGDYTIPSSRKSVFGHVDNARSIVCDAIEPFVPLFGTVERVIESLNTIYDNAKCNKKMCGALIERIGIVEHATKSLKRKKQENSAKFRKKEYYLAWVRFTNVLKNINDFAKDVTQQTVFQKYLNANVVKEAYDKNIKEFEAACGDLQFSFDISNIISEEQREEENKQILDELDLLSLAMSEVSDGMKNISQQINILSEQLNSQKLNSGEIKVLTVEDHELTDPETKPGNVRGSQKTIVKRIFRKAYQVACKKIQAIEKNETAGSRSIQTQLVILGLLGKCPNIITFYGLSKIELDDYMVFEWAEHGNLKEVYEKFSIPLPTKFQFISNIFKGLYFIFNSGVYHHDVRCENILVTQNLDVKISNFEMSREIHAVSMKIQGLESYVRWLAPEKMRDFEYRYDHKCEIFSFGMLVWELIHEKIPYKDMSFHEVQDHVKNKKRECLSAQLNSNLILLELTRLIKQTWDDDPESRLSFSEIYSLIKSLEKNVSLNSPQISPKKDASDVSTDFELSHQKPDSFSSYSDIESPGFDDCFLDDNLLTFPIIRPFEDGIKAHREQRYKEAWECFDVHANLGLSLAKNWKGYYLEKGLYVEKDVNEGLKWLKLAADDGVPDAQLRYAKGLINLNISNNSSENFDIILDYMKKAADGGNEAALVNLSKIYLTAQFGVKKDEKKANEYFELASLKNPKLVKKLNPIQ</sequence>
<dbReference type="PROSITE" id="PS00109">
    <property type="entry name" value="PROTEIN_KINASE_TYR"/>
    <property type="match status" value="1"/>
</dbReference>
<dbReference type="SUPFAM" id="SSF81901">
    <property type="entry name" value="HCP-like"/>
    <property type="match status" value="1"/>
</dbReference>
<dbReference type="AlphaFoldDB" id="A0A397JQB1"/>
<dbReference type="EMBL" id="PQFF01000006">
    <property type="protein sequence ID" value="RHZ90111.1"/>
    <property type="molecule type" value="Genomic_DNA"/>
</dbReference>
<dbReference type="STRING" id="1348612.A0A397JQB1"/>
<dbReference type="SUPFAM" id="SSF56112">
    <property type="entry name" value="Protein kinase-like (PK-like)"/>
    <property type="match status" value="1"/>
</dbReference>
<evidence type="ECO:0000313" key="2">
    <source>
        <dbReference type="EMBL" id="RHZ90111.1"/>
    </source>
</evidence>
<dbReference type="PROSITE" id="PS50011">
    <property type="entry name" value="PROTEIN_KINASE_DOM"/>
    <property type="match status" value="1"/>
</dbReference>
<dbReference type="InterPro" id="IPR011990">
    <property type="entry name" value="TPR-like_helical_dom_sf"/>
</dbReference>
<comment type="caution">
    <text evidence="2">The sequence shown here is derived from an EMBL/GenBank/DDBJ whole genome shotgun (WGS) entry which is preliminary data.</text>
</comment>
<keyword evidence="3" id="KW-1185">Reference proteome</keyword>
<dbReference type="OrthoDB" id="3592354at2759"/>
<dbReference type="Proteomes" id="UP000266861">
    <property type="component" value="Unassembled WGS sequence"/>
</dbReference>
<dbReference type="PANTHER" id="PTHR23257">
    <property type="entry name" value="SERINE-THREONINE PROTEIN KINASE"/>
    <property type="match status" value="1"/>
</dbReference>
<accession>A0A397JQB1</accession>
<dbReference type="Gene3D" id="1.25.40.10">
    <property type="entry name" value="Tetratricopeptide repeat domain"/>
    <property type="match status" value="1"/>
</dbReference>
<dbReference type="Gene3D" id="1.20.930.20">
    <property type="entry name" value="Adaptor protein Cbl, N-terminal domain"/>
    <property type="match status" value="1"/>
</dbReference>
<dbReference type="SMART" id="SM00220">
    <property type="entry name" value="S_TKc"/>
    <property type="match status" value="1"/>
</dbReference>
<organism evidence="2 3">
    <name type="scientific">Diversispora epigaea</name>
    <dbReference type="NCBI Taxonomy" id="1348612"/>
    <lineage>
        <taxon>Eukaryota</taxon>
        <taxon>Fungi</taxon>
        <taxon>Fungi incertae sedis</taxon>
        <taxon>Mucoromycota</taxon>
        <taxon>Glomeromycotina</taxon>
        <taxon>Glomeromycetes</taxon>
        <taxon>Diversisporales</taxon>
        <taxon>Diversisporaceae</taxon>
        <taxon>Diversispora</taxon>
    </lineage>
</organism>
<dbReference type="InterPro" id="IPR008266">
    <property type="entry name" value="Tyr_kinase_AS"/>
</dbReference>
<dbReference type="GO" id="GO:0004672">
    <property type="term" value="F:protein kinase activity"/>
    <property type="evidence" value="ECO:0007669"/>
    <property type="project" value="InterPro"/>
</dbReference>
<dbReference type="GO" id="GO:0005524">
    <property type="term" value="F:ATP binding"/>
    <property type="evidence" value="ECO:0007669"/>
    <property type="project" value="InterPro"/>
</dbReference>